<evidence type="ECO:0000313" key="3">
    <source>
        <dbReference type="Proteomes" id="UP000738349"/>
    </source>
</evidence>
<dbReference type="AlphaFoldDB" id="A0A9P9EJG1"/>
<dbReference type="Proteomes" id="UP000738349">
    <property type="component" value="Unassembled WGS sequence"/>
</dbReference>
<gene>
    <name evidence="2" type="ORF">EDB81DRAFT_801435</name>
</gene>
<reference evidence="2" key="1">
    <citation type="journal article" date="2021" name="Nat. Commun.">
        <title>Genetic determinants of endophytism in the Arabidopsis root mycobiome.</title>
        <authorList>
            <person name="Mesny F."/>
            <person name="Miyauchi S."/>
            <person name="Thiergart T."/>
            <person name="Pickel B."/>
            <person name="Atanasova L."/>
            <person name="Karlsson M."/>
            <person name="Huettel B."/>
            <person name="Barry K.W."/>
            <person name="Haridas S."/>
            <person name="Chen C."/>
            <person name="Bauer D."/>
            <person name="Andreopoulos W."/>
            <person name="Pangilinan J."/>
            <person name="LaButti K."/>
            <person name="Riley R."/>
            <person name="Lipzen A."/>
            <person name="Clum A."/>
            <person name="Drula E."/>
            <person name="Henrissat B."/>
            <person name="Kohler A."/>
            <person name="Grigoriev I.V."/>
            <person name="Martin F.M."/>
            <person name="Hacquard S."/>
        </authorList>
    </citation>
    <scope>NUCLEOTIDE SEQUENCE</scope>
    <source>
        <strain evidence="2">MPI-CAGE-AT-0147</strain>
    </source>
</reference>
<organism evidence="2 3">
    <name type="scientific">Dactylonectria macrodidyma</name>
    <dbReference type="NCBI Taxonomy" id="307937"/>
    <lineage>
        <taxon>Eukaryota</taxon>
        <taxon>Fungi</taxon>
        <taxon>Dikarya</taxon>
        <taxon>Ascomycota</taxon>
        <taxon>Pezizomycotina</taxon>
        <taxon>Sordariomycetes</taxon>
        <taxon>Hypocreomycetidae</taxon>
        <taxon>Hypocreales</taxon>
        <taxon>Nectriaceae</taxon>
        <taxon>Dactylonectria</taxon>
    </lineage>
</organism>
<sequence>MYLWVNGKKGRIKCNRSHACVAILHAGLAIAGFIAYYRGPTRAGTRVIGGANVEYDERRGAEHFHPRGDGMFCHHVPQGVPEVVRDQGDSSVFAPRGGRVVGVVHVVGVVVLAERAGDDQAEEEDECVFMGRRGGGRGWKKGAEDEYGGEQF</sequence>
<name>A0A9P9EJG1_9HYPO</name>
<protein>
    <submittedName>
        <fullName evidence="2">Uncharacterized protein</fullName>
    </submittedName>
</protein>
<keyword evidence="1" id="KW-0472">Membrane</keyword>
<comment type="caution">
    <text evidence="2">The sequence shown here is derived from an EMBL/GenBank/DDBJ whole genome shotgun (WGS) entry which is preliminary data.</text>
</comment>
<evidence type="ECO:0000313" key="2">
    <source>
        <dbReference type="EMBL" id="KAH7137876.1"/>
    </source>
</evidence>
<proteinExistence type="predicted"/>
<dbReference type="EMBL" id="JAGMUV010000012">
    <property type="protein sequence ID" value="KAH7137876.1"/>
    <property type="molecule type" value="Genomic_DNA"/>
</dbReference>
<keyword evidence="1" id="KW-1133">Transmembrane helix</keyword>
<keyword evidence="3" id="KW-1185">Reference proteome</keyword>
<feature type="transmembrane region" description="Helical" evidence="1">
    <location>
        <begin position="20"/>
        <end position="37"/>
    </location>
</feature>
<accession>A0A9P9EJG1</accession>
<evidence type="ECO:0000256" key="1">
    <source>
        <dbReference type="SAM" id="Phobius"/>
    </source>
</evidence>
<keyword evidence="1" id="KW-0812">Transmembrane</keyword>